<gene>
    <name evidence="1" type="ORF">RPERSI_LOCUS15846</name>
</gene>
<sequence length="259" mass="29114">PVNTFANGDIVFISGKYIIEGSEPHFAIAYASIVDNKNSNREFDATDLPECISHCVYSVTINREPKKIEEFIHFGAEAVEYNSVTTKPNIKIDMTIVYPLQSPKFKYLGYLGSNIKLRTNYFVSGLIRFSKSGKMIIEATDIDYLKTSAINLTESTSLVTPNTPSIIDLIDDDLNPANSQTFEEPAKLFKTPDVNIEDGTSYAPENNNPPDSVSSDGQDHENQFDDDNSKIMESCDNEDLHELQPKKRKKNTTRIQKEK</sequence>
<evidence type="ECO:0000313" key="1">
    <source>
        <dbReference type="EMBL" id="CAG8766368.1"/>
    </source>
</evidence>
<name>A0ACA9QVT3_9GLOM</name>
<proteinExistence type="predicted"/>
<protein>
    <submittedName>
        <fullName evidence="1">14248_t:CDS:1</fullName>
    </submittedName>
</protein>
<feature type="non-terminal residue" evidence="1">
    <location>
        <position position="1"/>
    </location>
</feature>
<evidence type="ECO:0000313" key="2">
    <source>
        <dbReference type="Proteomes" id="UP000789920"/>
    </source>
</evidence>
<comment type="caution">
    <text evidence="1">The sequence shown here is derived from an EMBL/GenBank/DDBJ whole genome shotgun (WGS) entry which is preliminary data.</text>
</comment>
<keyword evidence="2" id="KW-1185">Reference proteome</keyword>
<dbReference type="EMBL" id="CAJVQC010038510">
    <property type="protein sequence ID" value="CAG8766368.1"/>
    <property type="molecule type" value="Genomic_DNA"/>
</dbReference>
<reference evidence="1" key="1">
    <citation type="submission" date="2021-06" db="EMBL/GenBank/DDBJ databases">
        <authorList>
            <person name="Kallberg Y."/>
            <person name="Tangrot J."/>
            <person name="Rosling A."/>
        </authorList>
    </citation>
    <scope>NUCLEOTIDE SEQUENCE</scope>
    <source>
        <strain evidence="1">MA461A</strain>
    </source>
</reference>
<accession>A0ACA9QVT3</accession>
<organism evidence="1 2">
    <name type="scientific">Racocetra persica</name>
    <dbReference type="NCBI Taxonomy" id="160502"/>
    <lineage>
        <taxon>Eukaryota</taxon>
        <taxon>Fungi</taxon>
        <taxon>Fungi incertae sedis</taxon>
        <taxon>Mucoromycota</taxon>
        <taxon>Glomeromycotina</taxon>
        <taxon>Glomeromycetes</taxon>
        <taxon>Diversisporales</taxon>
        <taxon>Gigasporaceae</taxon>
        <taxon>Racocetra</taxon>
    </lineage>
</organism>
<feature type="non-terminal residue" evidence="1">
    <location>
        <position position="259"/>
    </location>
</feature>
<dbReference type="Proteomes" id="UP000789920">
    <property type="component" value="Unassembled WGS sequence"/>
</dbReference>